<reference evidence="1" key="1">
    <citation type="submission" date="2020-11" db="EMBL/GenBank/DDBJ databases">
        <authorList>
            <consortium name="DOE Joint Genome Institute"/>
            <person name="Ahrendt S."/>
            <person name="Riley R."/>
            <person name="Andreopoulos W."/>
            <person name="Labutti K."/>
            <person name="Pangilinan J."/>
            <person name="Ruiz-Duenas F.J."/>
            <person name="Barrasa J.M."/>
            <person name="Sanchez-Garcia M."/>
            <person name="Camarero S."/>
            <person name="Miyauchi S."/>
            <person name="Serrano A."/>
            <person name="Linde D."/>
            <person name="Babiker R."/>
            <person name="Drula E."/>
            <person name="Ayuso-Fernandez I."/>
            <person name="Pacheco R."/>
            <person name="Padilla G."/>
            <person name="Ferreira P."/>
            <person name="Barriuso J."/>
            <person name="Kellner H."/>
            <person name="Castanera R."/>
            <person name="Alfaro M."/>
            <person name="Ramirez L."/>
            <person name="Pisabarro A.G."/>
            <person name="Kuo A."/>
            <person name="Tritt A."/>
            <person name="Lipzen A."/>
            <person name="He G."/>
            <person name="Yan M."/>
            <person name="Ng V."/>
            <person name="Cullen D."/>
            <person name="Martin F."/>
            <person name="Rosso M.-N."/>
            <person name="Henrissat B."/>
            <person name="Hibbett D."/>
            <person name="Martinez A.T."/>
            <person name="Grigoriev I.V."/>
        </authorList>
    </citation>
    <scope>NUCLEOTIDE SEQUENCE</scope>
    <source>
        <strain evidence="1">AH 40177</strain>
    </source>
</reference>
<gene>
    <name evidence="1" type="ORF">BDP27DRAFT_1313412</name>
</gene>
<keyword evidence="2" id="KW-1185">Reference proteome</keyword>
<comment type="caution">
    <text evidence="1">The sequence shown here is derived from an EMBL/GenBank/DDBJ whole genome shotgun (WGS) entry which is preliminary data.</text>
</comment>
<evidence type="ECO:0000313" key="2">
    <source>
        <dbReference type="Proteomes" id="UP000772434"/>
    </source>
</evidence>
<evidence type="ECO:0000313" key="1">
    <source>
        <dbReference type="EMBL" id="KAF9076484.1"/>
    </source>
</evidence>
<dbReference type="OrthoDB" id="2824696at2759"/>
<dbReference type="AlphaFoldDB" id="A0A9P5Q1A7"/>
<organism evidence="1 2">
    <name type="scientific">Rhodocollybia butyracea</name>
    <dbReference type="NCBI Taxonomy" id="206335"/>
    <lineage>
        <taxon>Eukaryota</taxon>
        <taxon>Fungi</taxon>
        <taxon>Dikarya</taxon>
        <taxon>Basidiomycota</taxon>
        <taxon>Agaricomycotina</taxon>
        <taxon>Agaricomycetes</taxon>
        <taxon>Agaricomycetidae</taxon>
        <taxon>Agaricales</taxon>
        <taxon>Marasmiineae</taxon>
        <taxon>Omphalotaceae</taxon>
        <taxon>Rhodocollybia</taxon>
    </lineage>
</organism>
<dbReference type="Proteomes" id="UP000772434">
    <property type="component" value="Unassembled WGS sequence"/>
</dbReference>
<accession>A0A9P5Q1A7</accession>
<protein>
    <submittedName>
        <fullName evidence="1">Uncharacterized protein</fullName>
    </submittedName>
</protein>
<dbReference type="EMBL" id="JADNRY010000006">
    <property type="protein sequence ID" value="KAF9076484.1"/>
    <property type="molecule type" value="Genomic_DNA"/>
</dbReference>
<name>A0A9P5Q1A7_9AGAR</name>
<sequence length="209" mass="23791">MSQYFSSGPTLESSSRLRRNAIDISALTNSMKPISTRSGRRNAVDFTTLVKSDWWHSSQRHTLVSRVNYHTSASVFFGSAAEQVAGVAMTELAMYQDLAYPSEAITDLLPQAWFPRRPFVQLILNWPGYNHLQIRKKLFFFNHTGGSRTLLEVAHDIAEIYRAFIHRCHASAPGPNAITFGHLRLLRMQLCDIIEDCERWVADVTYVQS</sequence>
<proteinExistence type="predicted"/>